<dbReference type="EMBL" id="CP020569">
    <property type="protein sequence ID" value="ARF56751.1"/>
    <property type="molecule type" value="Genomic_DNA"/>
</dbReference>
<sequence>MGRMDGAVHLPEPAREPEPVAGCDVCGALDRQRLGAYAVGDRSRATDCNVEIRRHPHRAATGER</sequence>
<name>A0A1V0TV37_9ACTN</name>
<proteinExistence type="predicted"/>
<reference evidence="1 2" key="1">
    <citation type="submission" date="2017-04" db="EMBL/GenBank/DDBJ databases">
        <title>Complete Genome Sequence of Streptomyces gilvosporeus F607, a Capable Producer of Natamycin.</title>
        <authorList>
            <person name="Zong G."/>
            <person name="Zhong C."/>
            <person name="Fu J."/>
            <person name="Qin R."/>
            <person name="Cao G."/>
        </authorList>
    </citation>
    <scope>NUCLEOTIDE SEQUENCE [LARGE SCALE GENOMIC DNA]</scope>
    <source>
        <strain evidence="1 2">F607</strain>
    </source>
</reference>
<protein>
    <submittedName>
        <fullName evidence="1">Uncharacterized protein</fullName>
    </submittedName>
</protein>
<organism evidence="1 2">
    <name type="scientific">Streptomyces gilvosporeus</name>
    <dbReference type="NCBI Taxonomy" id="553510"/>
    <lineage>
        <taxon>Bacteria</taxon>
        <taxon>Bacillati</taxon>
        <taxon>Actinomycetota</taxon>
        <taxon>Actinomycetes</taxon>
        <taxon>Kitasatosporales</taxon>
        <taxon>Streptomycetaceae</taxon>
        <taxon>Streptomyces</taxon>
    </lineage>
</organism>
<evidence type="ECO:0000313" key="1">
    <source>
        <dbReference type="EMBL" id="ARF56751.1"/>
    </source>
</evidence>
<dbReference type="RefSeq" id="WP_083106777.1">
    <property type="nucleotide sequence ID" value="NZ_CP020569.1"/>
</dbReference>
<dbReference type="OrthoDB" id="4235442at2"/>
<dbReference type="AlphaFoldDB" id="A0A1V0TV37"/>
<dbReference type="KEGG" id="sgv:B1H19_23555"/>
<accession>A0A1V0TV37</accession>
<dbReference type="Proteomes" id="UP000192726">
    <property type="component" value="Chromosome"/>
</dbReference>
<dbReference type="STRING" id="553510.B1H19_23555"/>
<gene>
    <name evidence="1" type="ORF">B1H19_23555</name>
</gene>
<keyword evidence="2" id="KW-1185">Reference proteome</keyword>
<evidence type="ECO:0000313" key="2">
    <source>
        <dbReference type="Proteomes" id="UP000192726"/>
    </source>
</evidence>